<name>A0A7K9CB51_9PICI</name>
<dbReference type="EMBL" id="VWZI01015718">
    <property type="protein sequence ID" value="NXG49299.1"/>
    <property type="molecule type" value="Genomic_DNA"/>
</dbReference>
<organism evidence="8 9">
    <name type="scientific">Psilopogon haemacephalus</name>
    <name type="common">coppersmith barbet</name>
    <dbReference type="NCBI Taxonomy" id="2585815"/>
    <lineage>
        <taxon>Eukaryota</taxon>
        <taxon>Metazoa</taxon>
        <taxon>Chordata</taxon>
        <taxon>Craniata</taxon>
        <taxon>Vertebrata</taxon>
        <taxon>Euteleostomi</taxon>
        <taxon>Archelosauria</taxon>
        <taxon>Archosauria</taxon>
        <taxon>Dinosauria</taxon>
        <taxon>Saurischia</taxon>
        <taxon>Theropoda</taxon>
        <taxon>Coelurosauria</taxon>
        <taxon>Aves</taxon>
        <taxon>Neognathae</taxon>
        <taxon>Neoaves</taxon>
        <taxon>Telluraves</taxon>
        <taxon>Coraciimorphae</taxon>
        <taxon>Piciformes</taxon>
        <taxon>Megalaimidae</taxon>
        <taxon>Psilopogon</taxon>
    </lineage>
</organism>
<evidence type="ECO:0000256" key="6">
    <source>
        <dbReference type="ARBA" id="ARBA00023136"/>
    </source>
</evidence>
<dbReference type="InterPro" id="IPR051505">
    <property type="entry name" value="C-type_lectin_domain"/>
</dbReference>
<dbReference type="GO" id="GO:0030246">
    <property type="term" value="F:carbohydrate binding"/>
    <property type="evidence" value="ECO:0007669"/>
    <property type="project" value="UniProtKB-KW"/>
</dbReference>
<gene>
    <name evidence="8" type="primary">Clec14a</name>
    <name evidence="8" type="ORF">PSIHAE_R15333</name>
</gene>
<dbReference type="AlphaFoldDB" id="A0A7K9CB51"/>
<sequence length="150" mass="15747">ACAQGRLPPPQSAPRCQFGGACFSVHLVNSSYAEARSACGSRRGSLAWVSTEAELRLLLGVLAEAAVGPAPSLFWVGLRRNASACTYAERPFRGFSWEGIGGEAASQEVPAALGRWVKEPVNSCSSTRCAGLQLTPAVAPGGDPNWGWKE</sequence>
<protein>
    <submittedName>
        <fullName evidence="8">CLC14 protein</fullName>
    </submittedName>
</protein>
<keyword evidence="2" id="KW-0812">Transmembrane</keyword>
<dbReference type="InterPro" id="IPR016187">
    <property type="entry name" value="CTDL_fold"/>
</dbReference>
<dbReference type="GO" id="GO:0031012">
    <property type="term" value="C:extracellular matrix"/>
    <property type="evidence" value="ECO:0007669"/>
    <property type="project" value="TreeGrafter"/>
</dbReference>
<evidence type="ECO:0000256" key="4">
    <source>
        <dbReference type="ARBA" id="ARBA00022734"/>
    </source>
</evidence>
<dbReference type="InterPro" id="IPR016186">
    <property type="entry name" value="C-type_lectin-like/link_sf"/>
</dbReference>
<accession>A0A7K9CB51</accession>
<evidence type="ECO:0000256" key="3">
    <source>
        <dbReference type="ARBA" id="ARBA00022729"/>
    </source>
</evidence>
<feature type="non-terminal residue" evidence="8">
    <location>
        <position position="150"/>
    </location>
</feature>
<evidence type="ECO:0000256" key="2">
    <source>
        <dbReference type="ARBA" id="ARBA00022692"/>
    </source>
</evidence>
<keyword evidence="3" id="KW-0732">Signal</keyword>
<keyword evidence="9" id="KW-1185">Reference proteome</keyword>
<dbReference type="Gene3D" id="3.10.100.10">
    <property type="entry name" value="Mannose-Binding Protein A, subunit A"/>
    <property type="match status" value="1"/>
</dbReference>
<evidence type="ECO:0000256" key="1">
    <source>
        <dbReference type="ARBA" id="ARBA00004479"/>
    </source>
</evidence>
<keyword evidence="4" id="KW-0430">Lectin</keyword>
<proteinExistence type="predicted"/>
<dbReference type="GO" id="GO:1990430">
    <property type="term" value="F:extracellular matrix protein binding"/>
    <property type="evidence" value="ECO:0007669"/>
    <property type="project" value="TreeGrafter"/>
</dbReference>
<comment type="subcellular location">
    <subcellularLocation>
        <location evidence="1">Membrane</location>
        <topology evidence="1">Single-pass type I membrane protein</topology>
    </subcellularLocation>
</comment>
<dbReference type="SUPFAM" id="SSF56436">
    <property type="entry name" value="C-type lectin-like"/>
    <property type="match status" value="1"/>
</dbReference>
<dbReference type="Proteomes" id="UP000574528">
    <property type="component" value="Unassembled WGS sequence"/>
</dbReference>
<dbReference type="OrthoDB" id="9890094at2759"/>
<comment type="caution">
    <text evidence="8">The sequence shown here is derived from an EMBL/GenBank/DDBJ whole genome shotgun (WGS) entry which is preliminary data.</text>
</comment>
<keyword evidence="6" id="KW-0472">Membrane</keyword>
<keyword evidence="5" id="KW-1133">Transmembrane helix</keyword>
<dbReference type="GO" id="GO:0050840">
    <property type="term" value="F:extracellular matrix binding"/>
    <property type="evidence" value="ECO:0007669"/>
    <property type="project" value="TreeGrafter"/>
</dbReference>
<feature type="domain" description="C-type lectin" evidence="7">
    <location>
        <begin position="18"/>
        <end position="150"/>
    </location>
</feature>
<feature type="non-terminal residue" evidence="8">
    <location>
        <position position="1"/>
    </location>
</feature>
<evidence type="ECO:0000259" key="7">
    <source>
        <dbReference type="PROSITE" id="PS50041"/>
    </source>
</evidence>
<reference evidence="8 9" key="1">
    <citation type="submission" date="2019-09" db="EMBL/GenBank/DDBJ databases">
        <title>Bird 10,000 Genomes (B10K) Project - Family phase.</title>
        <authorList>
            <person name="Zhang G."/>
        </authorList>
    </citation>
    <scope>NUCLEOTIDE SEQUENCE [LARGE SCALE GENOMIC DNA]</scope>
    <source>
        <strain evidence="8">B10K-DU-001-24</strain>
        <tissue evidence="8">Muscle</tissue>
    </source>
</reference>
<dbReference type="Pfam" id="PF00059">
    <property type="entry name" value="Lectin_C"/>
    <property type="match status" value="1"/>
</dbReference>
<dbReference type="GO" id="GO:0009897">
    <property type="term" value="C:external side of plasma membrane"/>
    <property type="evidence" value="ECO:0007669"/>
    <property type="project" value="TreeGrafter"/>
</dbReference>
<dbReference type="PANTHER" id="PTHR14789">
    <property type="entry name" value="CHONDROLECTIN VARIANT CHODLFDELTAE"/>
    <property type="match status" value="1"/>
</dbReference>
<dbReference type="PROSITE" id="PS50041">
    <property type="entry name" value="C_TYPE_LECTIN_2"/>
    <property type="match status" value="1"/>
</dbReference>
<evidence type="ECO:0000256" key="5">
    <source>
        <dbReference type="ARBA" id="ARBA00022989"/>
    </source>
</evidence>
<dbReference type="InterPro" id="IPR001304">
    <property type="entry name" value="C-type_lectin-like"/>
</dbReference>
<evidence type="ECO:0000313" key="9">
    <source>
        <dbReference type="Proteomes" id="UP000574528"/>
    </source>
</evidence>
<dbReference type="PANTHER" id="PTHR14789:SF5">
    <property type="entry name" value="C-TYPE LECTIN DOMAIN FAMILY 14 MEMBER A"/>
    <property type="match status" value="1"/>
</dbReference>
<evidence type="ECO:0000313" key="8">
    <source>
        <dbReference type="EMBL" id="NXG49299.1"/>
    </source>
</evidence>
<dbReference type="GO" id="GO:0016477">
    <property type="term" value="P:cell migration"/>
    <property type="evidence" value="ECO:0007669"/>
    <property type="project" value="TreeGrafter"/>
</dbReference>